<evidence type="ECO:0000256" key="1">
    <source>
        <dbReference type="SAM" id="Phobius"/>
    </source>
</evidence>
<accession>A0AAE1NH62</accession>
<dbReference type="EMBL" id="JAWZYT010006045">
    <property type="protein sequence ID" value="KAK4288967.1"/>
    <property type="molecule type" value="Genomic_DNA"/>
</dbReference>
<evidence type="ECO:0000313" key="2">
    <source>
        <dbReference type="EMBL" id="KAK4288967.1"/>
    </source>
</evidence>
<reference evidence="2" key="1">
    <citation type="submission" date="2023-11" db="EMBL/GenBank/DDBJ databases">
        <title>Genome assemblies of two species of porcelain crab, Petrolisthes cinctipes and Petrolisthes manimaculis (Anomura: Porcellanidae).</title>
        <authorList>
            <person name="Angst P."/>
        </authorList>
    </citation>
    <scope>NUCLEOTIDE SEQUENCE</scope>
    <source>
        <strain evidence="2">PB745_02</strain>
        <tissue evidence="2">Gill</tissue>
    </source>
</reference>
<feature type="transmembrane region" description="Helical" evidence="1">
    <location>
        <begin position="12"/>
        <end position="32"/>
    </location>
</feature>
<organism evidence="2 3">
    <name type="scientific">Petrolisthes manimaculis</name>
    <dbReference type="NCBI Taxonomy" id="1843537"/>
    <lineage>
        <taxon>Eukaryota</taxon>
        <taxon>Metazoa</taxon>
        <taxon>Ecdysozoa</taxon>
        <taxon>Arthropoda</taxon>
        <taxon>Crustacea</taxon>
        <taxon>Multicrustacea</taxon>
        <taxon>Malacostraca</taxon>
        <taxon>Eumalacostraca</taxon>
        <taxon>Eucarida</taxon>
        <taxon>Decapoda</taxon>
        <taxon>Pleocyemata</taxon>
        <taxon>Anomura</taxon>
        <taxon>Galatheoidea</taxon>
        <taxon>Porcellanidae</taxon>
        <taxon>Petrolisthes</taxon>
    </lineage>
</organism>
<keyword evidence="1" id="KW-1133">Transmembrane helix</keyword>
<keyword evidence="1" id="KW-0812">Transmembrane</keyword>
<gene>
    <name evidence="2" type="ORF">Pmani_038037</name>
</gene>
<evidence type="ECO:0000313" key="3">
    <source>
        <dbReference type="Proteomes" id="UP001292094"/>
    </source>
</evidence>
<comment type="caution">
    <text evidence="2">The sequence shown here is derived from an EMBL/GenBank/DDBJ whole genome shotgun (WGS) entry which is preliminary data.</text>
</comment>
<dbReference type="AlphaFoldDB" id="A0AAE1NH62"/>
<sequence length="220" mass="22708">MDTTGGVTVVGVYYVVVVIGAVLLLVTTPPLASAQLFQPIHLPPGFDMSACGGEWSVAGCQVRLAQCSPITRALSGPAGPVTSVLACLALTSLPAKPTPDFFMSIGAAFLEGKPETLVDQVGPSPTYLDLRRCVLNSTGLVGVDMALNRTVVKERLASEIPSQGLADAVVAALPSCPDPVDYSLAPLIACLRGACMSYLDPPFSPAFPPAVPNLQYLGAP</sequence>
<proteinExistence type="predicted"/>
<dbReference type="Proteomes" id="UP001292094">
    <property type="component" value="Unassembled WGS sequence"/>
</dbReference>
<protein>
    <submittedName>
        <fullName evidence="2">Uncharacterized protein</fullName>
    </submittedName>
</protein>
<keyword evidence="3" id="KW-1185">Reference proteome</keyword>
<keyword evidence="1" id="KW-0472">Membrane</keyword>
<name>A0AAE1NH62_9EUCA</name>